<organism evidence="2 3">
    <name type="scientific">Massariosphaeria phaeospora</name>
    <dbReference type="NCBI Taxonomy" id="100035"/>
    <lineage>
        <taxon>Eukaryota</taxon>
        <taxon>Fungi</taxon>
        <taxon>Dikarya</taxon>
        <taxon>Ascomycota</taxon>
        <taxon>Pezizomycotina</taxon>
        <taxon>Dothideomycetes</taxon>
        <taxon>Pleosporomycetidae</taxon>
        <taxon>Pleosporales</taxon>
        <taxon>Pleosporales incertae sedis</taxon>
        <taxon>Massariosphaeria</taxon>
    </lineage>
</organism>
<dbReference type="AlphaFoldDB" id="A0A7C8M4G5"/>
<dbReference type="EMBL" id="JAADJZ010000014">
    <property type="protein sequence ID" value="KAF2870040.1"/>
    <property type="molecule type" value="Genomic_DNA"/>
</dbReference>
<dbReference type="PANTHER" id="PTHR42057:SF2">
    <property type="entry name" value="F-BOX DOMAIN PROTEIN (AFU_ORTHOLOGUE AFUA_4G00200)-RELATED"/>
    <property type="match status" value="1"/>
</dbReference>
<comment type="caution">
    <text evidence="2">The sequence shown here is derived from an EMBL/GenBank/DDBJ whole genome shotgun (WGS) entry which is preliminary data.</text>
</comment>
<dbReference type="PROSITE" id="PS50181">
    <property type="entry name" value="FBOX"/>
    <property type="match status" value="1"/>
</dbReference>
<name>A0A7C8M4G5_9PLEO</name>
<dbReference type="PANTHER" id="PTHR42057">
    <property type="entry name" value="F-BOX DOMAIN PROTEIN (AFU_ORTHOLOGUE AFUA_4G00200)"/>
    <property type="match status" value="1"/>
</dbReference>
<dbReference type="Pfam" id="PF00646">
    <property type="entry name" value="F-box"/>
    <property type="match status" value="1"/>
</dbReference>
<feature type="domain" description="F-box" evidence="1">
    <location>
        <begin position="1"/>
        <end position="56"/>
    </location>
</feature>
<evidence type="ECO:0000313" key="3">
    <source>
        <dbReference type="Proteomes" id="UP000481861"/>
    </source>
</evidence>
<dbReference type="OrthoDB" id="3140657at2759"/>
<dbReference type="CDD" id="cd09917">
    <property type="entry name" value="F-box_SF"/>
    <property type="match status" value="1"/>
</dbReference>
<evidence type="ECO:0000313" key="2">
    <source>
        <dbReference type="EMBL" id="KAF2870040.1"/>
    </source>
</evidence>
<dbReference type="InterPro" id="IPR001810">
    <property type="entry name" value="F-box_dom"/>
</dbReference>
<protein>
    <recommendedName>
        <fullName evidence="1">F-box domain-containing protein</fullName>
    </recommendedName>
</protein>
<gene>
    <name evidence="2" type="ORF">BDV95DRAFT_608063</name>
</gene>
<evidence type="ECO:0000259" key="1">
    <source>
        <dbReference type="PROSITE" id="PS50181"/>
    </source>
</evidence>
<dbReference type="Proteomes" id="UP000481861">
    <property type="component" value="Unassembled WGS sequence"/>
</dbReference>
<accession>A0A7C8M4G5</accession>
<reference evidence="2 3" key="1">
    <citation type="submission" date="2020-01" db="EMBL/GenBank/DDBJ databases">
        <authorList>
            <consortium name="DOE Joint Genome Institute"/>
            <person name="Haridas S."/>
            <person name="Albert R."/>
            <person name="Binder M."/>
            <person name="Bloem J."/>
            <person name="Labutti K."/>
            <person name="Salamov A."/>
            <person name="Andreopoulos B."/>
            <person name="Baker S.E."/>
            <person name="Barry K."/>
            <person name="Bills G."/>
            <person name="Bluhm B.H."/>
            <person name="Cannon C."/>
            <person name="Castanera R."/>
            <person name="Culley D.E."/>
            <person name="Daum C."/>
            <person name="Ezra D."/>
            <person name="Gonzalez J.B."/>
            <person name="Henrissat B."/>
            <person name="Kuo A."/>
            <person name="Liang C."/>
            <person name="Lipzen A."/>
            <person name="Lutzoni F."/>
            <person name="Magnuson J."/>
            <person name="Mondo S."/>
            <person name="Nolan M."/>
            <person name="Ohm R."/>
            <person name="Pangilinan J."/>
            <person name="Park H.-J.H."/>
            <person name="Ramirez L."/>
            <person name="Alfaro M."/>
            <person name="Sun H."/>
            <person name="Tritt A."/>
            <person name="Yoshinaga Y."/>
            <person name="Zwiers L.-H.L."/>
            <person name="Turgeon B.G."/>
            <person name="Goodwin S.B."/>
            <person name="Spatafora J.W."/>
            <person name="Crous P.W."/>
            <person name="Grigoriev I.V."/>
        </authorList>
    </citation>
    <scope>NUCLEOTIDE SEQUENCE [LARGE SCALE GENOMIC DNA]</scope>
    <source>
        <strain evidence="2 3">CBS 611.86</strain>
    </source>
</reference>
<proteinExistence type="predicted"/>
<sequence length="538" mass="62363">MAELTSLPNELLDRIVSYVHVKADLANLRLVSPALKAVTTSFYFATVPLYAHWRAIENYDHDDHDDEHEEDAVEIAPHMRTPNNVNYNADAFKSILDCEALNKLVKKVDVYTCNPDCDNVPTWYSGLRDHSIDGYSPNDEMADIWRDCFNRLPELQNLRSVALIFDRHGGTSRYDNLSYDEDILHGIGARSNWQTLLFGLIGLKIENLSVRHNQECAPESDEDRKRINRESDEVRASRNRFLSGLHSLRMSLVHEQSLGENGTTLKEGDCLTCFQIFPTNWLKPTAQNLKHLTLYADLPFGFFPKLELRDIHFPQLRTLALGQYVISHDWQVDWIISHHATLYELYLDHCSILFQIGHSSKAGLNEEGYFHDDKKSACTSTHDGLWQESVWYSLDPTDDGWSQSTKEEIYNAVTFASFGTRWHDVFDRFSRSLPRLRTFRFGSSDQWKFDTDNRFEDSEPGLPIMPWESESYIKNEMFEARYLHYNDWDEEYGVEWGEGEDSVIDFEDKRWTAGMEEPPACEEEDEKALIALLRGLKT</sequence>
<keyword evidence="3" id="KW-1185">Reference proteome</keyword>